<dbReference type="GO" id="GO:1900753">
    <property type="term" value="P:doxorubicin transport"/>
    <property type="evidence" value="ECO:0007669"/>
    <property type="project" value="InterPro"/>
</dbReference>
<evidence type="ECO:0000256" key="9">
    <source>
        <dbReference type="ARBA" id="ARBA00023251"/>
    </source>
</evidence>
<dbReference type="InterPro" id="IPR005894">
    <property type="entry name" value="DrrA"/>
</dbReference>
<dbReference type="GO" id="GO:0043215">
    <property type="term" value="P:daunorubicin transport"/>
    <property type="evidence" value="ECO:0007669"/>
    <property type="project" value="InterPro"/>
</dbReference>
<keyword evidence="7" id="KW-1278">Translocase</keyword>
<keyword evidence="3" id="KW-0813">Transport</keyword>
<reference evidence="12" key="1">
    <citation type="submission" date="2023-10" db="EMBL/GenBank/DDBJ databases">
        <title>Complete genome sequence of Streptomyces sp. JL1001.</title>
        <authorList>
            <person name="Jiang L."/>
        </authorList>
    </citation>
    <scope>NUCLEOTIDE SEQUENCE</scope>
    <source>
        <strain evidence="12">JL1001</strain>
    </source>
</reference>
<dbReference type="InterPro" id="IPR003593">
    <property type="entry name" value="AAA+_ATPase"/>
</dbReference>
<name>A0AAU8KG49_9ACTN</name>
<evidence type="ECO:0000256" key="7">
    <source>
        <dbReference type="ARBA" id="ARBA00022967"/>
    </source>
</evidence>
<accession>A0AAU8KG49</accession>
<evidence type="ECO:0000313" key="12">
    <source>
        <dbReference type="EMBL" id="XCN15365.1"/>
    </source>
</evidence>
<keyword evidence="9" id="KW-0046">Antibiotic resistance</keyword>
<dbReference type="AlphaFoldDB" id="A0AAU8KG49"/>
<comment type="subcellular location">
    <subcellularLocation>
        <location evidence="1">Cell membrane</location>
        <topology evidence="1">Peripheral membrane protein</topology>
        <orientation evidence="1">Cytoplasmic side</orientation>
    </subcellularLocation>
</comment>
<evidence type="ECO:0000256" key="3">
    <source>
        <dbReference type="ARBA" id="ARBA00022448"/>
    </source>
</evidence>
<evidence type="ECO:0000256" key="10">
    <source>
        <dbReference type="ARBA" id="ARBA00049985"/>
    </source>
</evidence>
<dbReference type="GO" id="GO:0046677">
    <property type="term" value="P:response to antibiotic"/>
    <property type="evidence" value="ECO:0007669"/>
    <property type="project" value="UniProtKB-KW"/>
</dbReference>
<dbReference type="GO" id="GO:0008559">
    <property type="term" value="F:ABC-type xenobiotic transporter activity"/>
    <property type="evidence" value="ECO:0007669"/>
    <property type="project" value="UniProtKB-EC"/>
</dbReference>
<dbReference type="SMART" id="SM00382">
    <property type="entry name" value="AAA"/>
    <property type="match status" value="1"/>
</dbReference>
<evidence type="ECO:0000256" key="2">
    <source>
        <dbReference type="ARBA" id="ARBA00012191"/>
    </source>
</evidence>
<dbReference type="NCBIfam" id="TIGR01188">
    <property type="entry name" value="drrA"/>
    <property type="match status" value="1"/>
</dbReference>
<keyword evidence="4" id="KW-1003">Cell membrane</keyword>
<dbReference type="PANTHER" id="PTHR42711:SF19">
    <property type="entry name" value="DOXORUBICIN RESISTANCE ATP-BINDING PROTEIN DRRA"/>
    <property type="match status" value="1"/>
</dbReference>
<evidence type="ECO:0000256" key="4">
    <source>
        <dbReference type="ARBA" id="ARBA00022475"/>
    </source>
</evidence>
<feature type="domain" description="ABC transporter" evidence="11">
    <location>
        <begin position="7"/>
        <end position="237"/>
    </location>
</feature>
<keyword evidence="6 12" id="KW-0067">ATP-binding</keyword>
<dbReference type="EMBL" id="CP136798">
    <property type="protein sequence ID" value="XCN15365.1"/>
    <property type="molecule type" value="Genomic_DNA"/>
</dbReference>
<dbReference type="GO" id="GO:0005524">
    <property type="term" value="F:ATP binding"/>
    <property type="evidence" value="ECO:0007669"/>
    <property type="project" value="UniProtKB-KW"/>
</dbReference>
<dbReference type="FunFam" id="3.40.50.300:FF:000589">
    <property type="entry name" value="ABC transporter, ATP-binding subunit"/>
    <property type="match status" value="1"/>
</dbReference>
<evidence type="ECO:0000259" key="11">
    <source>
        <dbReference type="PROSITE" id="PS50893"/>
    </source>
</evidence>
<dbReference type="Pfam" id="PF00005">
    <property type="entry name" value="ABC_tran"/>
    <property type="match status" value="1"/>
</dbReference>
<dbReference type="GO" id="GO:0005886">
    <property type="term" value="C:plasma membrane"/>
    <property type="evidence" value="ECO:0007669"/>
    <property type="project" value="UniProtKB-SubCell"/>
</dbReference>
<dbReference type="SUPFAM" id="SSF52540">
    <property type="entry name" value="P-loop containing nucleoside triphosphate hydrolases"/>
    <property type="match status" value="1"/>
</dbReference>
<dbReference type="GO" id="GO:0016887">
    <property type="term" value="F:ATP hydrolysis activity"/>
    <property type="evidence" value="ECO:0007669"/>
    <property type="project" value="InterPro"/>
</dbReference>
<proteinExistence type="inferred from homology"/>
<dbReference type="InterPro" id="IPR017871">
    <property type="entry name" value="ABC_transporter-like_CS"/>
</dbReference>
<dbReference type="InterPro" id="IPR050763">
    <property type="entry name" value="ABC_transporter_ATP-binding"/>
</dbReference>
<keyword evidence="8" id="KW-0472">Membrane</keyword>
<dbReference type="RefSeq" id="WP_128808074.1">
    <property type="nucleotide sequence ID" value="NZ_CP136798.1"/>
</dbReference>
<dbReference type="PANTHER" id="PTHR42711">
    <property type="entry name" value="ABC TRANSPORTER ATP-BINDING PROTEIN"/>
    <property type="match status" value="1"/>
</dbReference>
<evidence type="ECO:0000256" key="6">
    <source>
        <dbReference type="ARBA" id="ARBA00022840"/>
    </source>
</evidence>
<gene>
    <name evidence="12" type="ORF">R1Y80_17725</name>
</gene>
<dbReference type="Gene3D" id="3.40.50.300">
    <property type="entry name" value="P-loop containing nucleotide triphosphate hydrolases"/>
    <property type="match status" value="1"/>
</dbReference>
<sequence length="323" mass="34010">MSTELAIETTGLVKVFGDNRAVDGIDLAVPTGTVYGVLGPNGAGKTTAVRMLATLLRPDGGSARIFGKDVVKDADAVRSRVSLTGQYASVDEDLTGMENLVLLARLLGHSKPAARNRADQLLDGFGLSEAAGKQVKNYSGGMRRRIDIAASILNTPDVLFLDEPTTGLDPRSRNQVWDIVRAVVDHGTTVLLTTQYLDEADQLASRIAVIDHGKVIAEGTKGELKASVGAGTVHLRLRNADQRAEAQKVLALALNADVQLDADPVALTARVDGQNTEQGAAEHAGRALAELARCGITVDNFSLGQPSLDEVFLALTDKKGVAA</sequence>
<protein>
    <recommendedName>
        <fullName evidence="2">ABC-type xenobiotic transporter</fullName>
        <ecNumber evidence="2">7.6.2.2</ecNumber>
    </recommendedName>
</protein>
<comment type="similarity">
    <text evidence="10">Belongs to the ABC transporter superfamily. Drug exporter-1 (DrugE1) (TC 3.A.1.105) family.</text>
</comment>
<dbReference type="InterPro" id="IPR027417">
    <property type="entry name" value="P-loop_NTPase"/>
</dbReference>
<organism evidence="12">
    <name type="scientific">Streptomyces sp. JL1001</name>
    <dbReference type="NCBI Taxonomy" id="3078227"/>
    <lineage>
        <taxon>Bacteria</taxon>
        <taxon>Bacillati</taxon>
        <taxon>Actinomycetota</taxon>
        <taxon>Actinomycetes</taxon>
        <taxon>Kitasatosporales</taxon>
        <taxon>Streptomycetaceae</taxon>
        <taxon>Streptomyces</taxon>
    </lineage>
</organism>
<dbReference type="EC" id="7.6.2.2" evidence="2"/>
<evidence type="ECO:0000256" key="1">
    <source>
        <dbReference type="ARBA" id="ARBA00004413"/>
    </source>
</evidence>
<keyword evidence="5" id="KW-0547">Nucleotide-binding</keyword>
<dbReference type="PROSITE" id="PS00211">
    <property type="entry name" value="ABC_TRANSPORTER_1"/>
    <property type="match status" value="1"/>
</dbReference>
<evidence type="ECO:0000256" key="8">
    <source>
        <dbReference type="ARBA" id="ARBA00023136"/>
    </source>
</evidence>
<evidence type="ECO:0000256" key="5">
    <source>
        <dbReference type="ARBA" id="ARBA00022741"/>
    </source>
</evidence>
<dbReference type="InterPro" id="IPR003439">
    <property type="entry name" value="ABC_transporter-like_ATP-bd"/>
</dbReference>
<dbReference type="PROSITE" id="PS50893">
    <property type="entry name" value="ABC_TRANSPORTER_2"/>
    <property type="match status" value="1"/>
</dbReference>